<comment type="caution">
    <text evidence="1">The sequence shown here is derived from an EMBL/GenBank/DDBJ whole genome shotgun (WGS) entry which is preliminary data.</text>
</comment>
<dbReference type="Proteomes" id="UP001465976">
    <property type="component" value="Unassembled WGS sequence"/>
</dbReference>
<protein>
    <submittedName>
        <fullName evidence="1">Uncharacterized protein</fullName>
    </submittedName>
</protein>
<name>A0ABR3F0G4_9AGAR</name>
<reference evidence="1 2" key="1">
    <citation type="submission" date="2024-02" db="EMBL/GenBank/DDBJ databases">
        <title>A draft genome for the cacao thread blight pathogen Marasmius crinis-equi.</title>
        <authorList>
            <person name="Cohen S.P."/>
            <person name="Baruah I.K."/>
            <person name="Amoako-Attah I."/>
            <person name="Bukari Y."/>
            <person name="Meinhardt L.W."/>
            <person name="Bailey B.A."/>
        </authorList>
    </citation>
    <scope>NUCLEOTIDE SEQUENCE [LARGE SCALE GENOMIC DNA]</scope>
    <source>
        <strain evidence="1 2">GH-76</strain>
    </source>
</reference>
<keyword evidence="2" id="KW-1185">Reference proteome</keyword>
<gene>
    <name evidence="1" type="ORF">V5O48_013337</name>
</gene>
<dbReference type="EMBL" id="JBAHYK010001289">
    <property type="protein sequence ID" value="KAL0568640.1"/>
    <property type="molecule type" value="Genomic_DNA"/>
</dbReference>
<accession>A0ABR3F0G4</accession>
<evidence type="ECO:0000313" key="1">
    <source>
        <dbReference type="EMBL" id="KAL0568640.1"/>
    </source>
</evidence>
<organism evidence="1 2">
    <name type="scientific">Marasmius crinis-equi</name>
    <dbReference type="NCBI Taxonomy" id="585013"/>
    <lineage>
        <taxon>Eukaryota</taxon>
        <taxon>Fungi</taxon>
        <taxon>Dikarya</taxon>
        <taxon>Basidiomycota</taxon>
        <taxon>Agaricomycotina</taxon>
        <taxon>Agaricomycetes</taxon>
        <taxon>Agaricomycetidae</taxon>
        <taxon>Agaricales</taxon>
        <taxon>Marasmiineae</taxon>
        <taxon>Marasmiaceae</taxon>
        <taxon>Marasmius</taxon>
    </lineage>
</organism>
<sequence length="79" mass="9080">MSTIDLETELASDLEPEVFEPLEDCNQKQWSAINEQIAREIQADLSQILPRLHGINSRMGDMRGDYSSLHDNPQFSEFK</sequence>
<evidence type="ECO:0000313" key="2">
    <source>
        <dbReference type="Proteomes" id="UP001465976"/>
    </source>
</evidence>
<feature type="non-terminal residue" evidence="1">
    <location>
        <position position="79"/>
    </location>
</feature>
<proteinExistence type="predicted"/>